<comment type="catalytic activity">
    <reaction evidence="9">
        <text>(6S)-5,6,7,8-tetrahydrofolyl-(gamma-L-Glu)(n) + L-glutamate + ATP = (6S)-5,6,7,8-tetrahydrofolyl-(gamma-L-Glu)(n+1) + ADP + phosphate + H(+)</text>
        <dbReference type="Rhea" id="RHEA:10580"/>
        <dbReference type="Rhea" id="RHEA-COMP:14738"/>
        <dbReference type="Rhea" id="RHEA-COMP:14740"/>
        <dbReference type="ChEBI" id="CHEBI:15378"/>
        <dbReference type="ChEBI" id="CHEBI:29985"/>
        <dbReference type="ChEBI" id="CHEBI:30616"/>
        <dbReference type="ChEBI" id="CHEBI:43474"/>
        <dbReference type="ChEBI" id="CHEBI:141005"/>
        <dbReference type="ChEBI" id="CHEBI:456216"/>
        <dbReference type="EC" id="6.3.2.17"/>
    </reaction>
</comment>
<dbReference type="AlphaFoldDB" id="A0A0D8HLL7"/>
<dbReference type="EC" id="6.3.2.17" evidence="2"/>
<feature type="domain" description="Mur ligase central" evidence="12">
    <location>
        <begin position="51"/>
        <end position="270"/>
    </location>
</feature>
<evidence type="ECO:0000256" key="7">
    <source>
        <dbReference type="ARBA" id="ARBA00022842"/>
    </source>
</evidence>
<dbReference type="RefSeq" id="WP_052604100.1">
    <property type="nucleotide sequence ID" value="NZ_JXYS01000004.1"/>
</dbReference>
<dbReference type="InterPro" id="IPR036565">
    <property type="entry name" value="Mur-like_cat_sf"/>
</dbReference>
<reference evidence="13 14" key="1">
    <citation type="submission" date="2015-01" db="EMBL/GenBank/DDBJ databases">
        <title>Draft genome of the acidophilic iron oxidizer Acidithrix ferrooxidans strain Py-F3.</title>
        <authorList>
            <person name="Poehlein A."/>
            <person name="Eisen S."/>
            <person name="Schloemann M."/>
            <person name="Johnson B.D."/>
            <person name="Daniel R."/>
            <person name="Muehling M."/>
        </authorList>
    </citation>
    <scope>NUCLEOTIDE SEQUENCE [LARGE SCALE GENOMIC DNA]</scope>
    <source>
        <strain evidence="13 14">Py-F3</strain>
    </source>
</reference>
<dbReference type="InterPro" id="IPR013221">
    <property type="entry name" value="Mur_ligase_cen"/>
</dbReference>
<dbReference type="SUPFAM" id="SSF53623">
    <property type="entry name" value="MurD-like peptide ligases, catalytic domain"/>
    <property type="match status" value="1"/>
</dbReference>
<dbReference type="Proteomes" id="UP000032360">
    <property type="component" value="Unassembled WGS sequence"/>
</dbReference>
<keyword evidence="3 10" id="KW-0436">Ligase</keyword>
<evidence type="ECO:0000256" key="4">
    <source>
        <dbReference type="ARBA" id="ARBA00022723"/>
    </source>
</evidence>
<evidence type="ECO:0000256" key="9">
    <source>
        <dbReference type="ARBA" id="ARBA00047493"/>
    </source>
</evidence>
<keyword evidence="4" id="KW-0479">Metal-binding</keyword>
<protein>
    <recommendedName>
        <fullName evidence="2">tetrahydrofolate synthase</fullName>
        <ecNumber evidence="2">6.3.2.17</ecNumber>
    </recommendedName>
    <alternativeName>
        <fullName evidence="8">Tetrahydrofolylpolyglutamate synthase</fullName>
    </alternativeName>
</protein>
<gene>
    <name evidence="13" type="primary">fgs</name>
    <name evidence="13" type="ORF">AXFE_02750</name>
</gene>
<keyword evidence="5 10" id="KW-0547">Nucleotide-binding</keyword>
<dbReference type="SUPFAM" id="SSF53244">
    <property type="entry name" value="MurD-like peptide ligases, peptide-binding domain"/>
    <property type="match status" value="1"/>
</dbReference>
<accession>A0A0D8HLL7</accession>
<evidence type="ECO:0000256" key="8">
    <source>
        <dbReference type="ARBA" id="ARBA00030592"/>
    </source>
</evidence>
<proteinExistence type="inferred from homology"/>
<dbReference type="OrthoDB" id="9809356at2"/>
<comment type="caution">
    <text evidence="13">The sequence shown here is derived from an EMBL/GenBank/DDBJ whole genome shotgun (WGS) entry which is preliminary data.</text>
</comment>
<dbReference type="Gene3D" id="3.90.190.20">
    <property type="entry name" value="Mur ligase, C-terminal domain"/>
    <property type="match status" value="1"/>
</dbReference>
<keyword evidence="14" id="KW-1185">Reference proteome</keyword>
<dbReference type="EMBL" id="JXYS01000004">
    <property type="protein sequence ID" value="KJF18870.1"/>
    <property type="molecule type" value="Genomic_DNA"/>
</dbReference>
<dbReference type="GO" id="GO:0005524">
    <property type="term" value="F:ATP binding"/>
    <property type="evidence" value="ECO:0007669"/>
    <property type="project" value="UniProtKB-KW"/>
</dbReference>
<evidence type="ECO:0000256" key="10">
    <source>
        <dbReference type="PIRNR" id="PIRNR001563"/>
    </source>
</evidence>
<evidence type="ECO:0000256" key="5">
    <source>
        <dbReference type="ARBA" id="ARBA00022741"/>
    </source>
</evidence>
<evidence type="ECO:0000256" key="1">
    <source>
        <dbReference type="ARBA" id="ARBA00008276"/>
    </source>
</evidence>
<dbReference type="PANTHER" id="PTHR11136">
    <property type="entry name" value="FOLYLPOLYGLUTAMATE SYNTHASE-RELATED"/>
    <property type="match status" value="1"/>
</dbReference>
<feature type="domain" description="Mur ligase C-terminal" evidence="11">
    <location>
        <begin position="296"/>
        <end position="416"/>
    </location>
</feature>
<dbReference type="InterPro" id="IPR036615">
    <property type="entry name" value="Mur_ligase_C_dom_sf"/>
</dbReference>
<dbReference type="PANTHER" id="PTHR11136:SF0">
    <property type="entry name" value="DIHYDROFOLATE SYNTHETASE-RELATED"/>
    <property type="match status" value="1"/>
</dbReference>
<keyword evidence="6 10" id="KW-0067">ATP-binding</keyword>
<dbReference type="PATRIC" id="fig|1280514.3.peg.375"/>
<dbReference type="PROSITE" id="PS01012">
    <property type="entry name" value="FOLYLPOLYGLU_SYNT_2"/>
    <property type="match status" value="1"/>
</dbReference>
<comment type="similarity">
    <text evidence="1 10">Belongs to the folylpolyglutamate synthase family.</text>
</comment>
<evidence type="ECO:0000313" key="14">
    <source>
        <dbReference type="Proteomes" id="UP000032360"/>
    </source>
</evidence>
<dbReference type="GO" id="GO:0046872">
    <property type="term" value="F:metal ion binding"/>
    <property type="evidence" value="ECO:0007669"/>
    <property type="project" value="UniProtKB-KW"/>
</dbReference>
<evidence type="ECO:0000256" key="6">
    <source>
        <dbReference type="ARBA" id="ARBA00022840"/>
    </source>
</evidence>
<dbReference type="InterPro" id="IPR001645">
    <property type="entry name" value="Folylpolyglutamate_synth"/>
</dbReference>
<organism evidence="13 14">
    <name type="scientific">Acidithrix ferrooxidans</name>
    <dbReference type="NCBI Taxonomy" id="1280514"/>
    <lineage>
        <taxon>Bacteria</taxon>
        <taxon>Bacillati</taxon>
        <taxon>Actinomycetota</taxon>
        <taxon>Acidimicrobiia</taxon>
        <taxon>Acidimicrobiales</taxon>
        <taxon>Acidimicrobiaceae</taxon>
        <taxon>Acidithrix</taxon>
    </lineage>
</organism>
<evidence type="ECO:0000259" key="12">
    <source>
        <dbReference type="Pfam" id="PF08245"/>
    </source>
</evidence>
<dbReference type="PIRSF" id="PIRSF001563">
    <property type="entry name" value="Folylpolyglu_synth"/>
    <property type="match status" value="1"/>
</dbReference>
<dbReference type="GO" id="GO:0005737">
    <property type="term" value="C:cytoplasm"/>
    <property type="evidence" value="ECO:0007669"/>
    <property type="project" value="TreeGrafter"/>
</dbReference>
<dbReference type="Pfam" id="PF02875">
    <property type="entry name" value="Mur_ligase_C"/>
    <property type="match status" value="1"/>
</dbReference>
<dbReference type="InterPro" id="IPR018109">
    <property type="entry name" value="Folylpolyglutamate_synth_CS"/>
</dbReference>
<sequence length="428" mass="46095">MWSKHDALAWLDSHANFERSRQFERPPSLEGVRAVLQALGVNKDSFEIIHVTGTNGKGTVSHIASELLCAMGRRVGLFTSPHVHILNERIRIDNIAIDDNLLISELLVVKAVIEQLGLELSWFEIVTALGLSTFYAEGVEVAVVEVGIGGTWDSTNVIDGDVSVITSVGHDHLELLGPTLADVTRNKVGIIKAGSVGVVASLDADLMEIVFETQNAGLAIVGRDILVSNLRPALGGWQFDLVTRRSLLDDLFLSLHGRHQIFNAALAISAVEELEARSISQDLVRMVLESVVMAARIEVVYRSPLVIVDGSHNLEAARALGDSICIEFEGVEPIVAVVAMLEGKDTEGYLREIRRFCGTVVVSSTFDVRSVSIQDLSEIATKVGLEVVLSENVPSAVSIAMNLVGDVGAVVVCGSFRTAASAREFLIS</sequence>
<evidence type="ECO:0000256" key="3">
    <source>
        <dbReference type="ARBA" id="ARBA00022598"/>
    </source>
</evidence>
<dbReference type="InterPro" id="IPR004101">
    <property type="entry name" value="Mur_ligase_C"/>
</dbReference>
<dbReference type="NCBIfam" id="TIGR01499">
    <property type="entry name" value="folC"/>
    <property type="match status" value="1"/>
</dbReference>
<keyword evidence="7" id="KW-0460">Magnesium</keyword>
<evidence type="ECO:0000259" key="11">
    <source>
        <dbReference type="Pfam" id="PF02875"/>
    </source>
</evidence>
<dbReference type="GO" id="GO:0004326">
    <property type="term" value="F:tetrahydrofolylpolyglutamate synthase activity"/>
    <property type="evidence" value="ECO:0007669"/>
    <property type="project" value="UniProtKB-EC"/>
</dbReference>
<dbReference type="GO" id="GO:0008841">
    <property type="term" value="F:dihydrofolate synthase activity"/>
    <property type="evidence" value="ECO:0007669"/>
    <property type="project" value="TreeGrafter"/>
</dbReference>
<dbReference type="Gene3D" id="3.40.1190.10">
    <property type="entry name" value="Mur-like, catalytic domain"/>
    <property type="match status" value="1"/>
</dbReference>
<evidence type="ECO:0000256" key="2">
    <source>
        <dbReference type="ARBA" id="ARBA00013025"/>
    </source>
</evidence>
<name>A0A0D8HLL7_9ACTN</name>
<dbReference type="Pfam" id="PF08245">
    <property type="entry name" value="Mur_ligase_M"/>
    <property type="match status" value="1"/>
</dbReference>
<evidence type="ECO:0000313" key="13">
    <source>
        <dbReference type="EMBL" id="KJF18870.1"/>
    </source>
</evidence>
<dbReference type="STRING" id="1280514.AXFE_02750"/>